<dbReference type="FunFam" id="3.90.550.10:FF:000131">
    <property type="entry name" value="Glycosyl transferase"/>
    <property type="match status" value="1"/>
</dbReference>
<protein>
    <recommendedName>
        <fullName evidence="5">dolichyl-phosphate beta-glucosyltransferase</fullName>
        <ecNumber evidence="5">2.4.1.117</ecNumber>
    </recommendedName>
</protein>
<dbReference type="RefSeq" id="WP_231441065.1">
    <property type="nucleotide sequence ID" value="NZ_JAJOMB010000005.1"/>
</dbReference>
<dbReference type="InterPro" id="IPR035518">
    <property type="entry name" value="DPG_synthase"/>
</dbReference>
<dbReference type="PANTHER" id="PTHR10859">
    <property type="entry name" value="GLYCOSYL TRANSFERASE"/>
    <property type="match status" value="1"/>
</dbReference>
<dbReference type="PANTHER" id="PTHR10859:SF91">
    <property type="entry name" value="DOLICHYL-PHOSPHATE BETA-GLUCOSYLTRANSFERASE"/>
    <property type="match status" value="1"/>
</dbReference>
<evidence type="ECO:0000256" key="8">
    <source>
        <dbReference type="ARBA" id="ARBA00022692"/>
    </source>
</evidence>
<proteinExistence type="inferred from homology"/>
<dbReference type="Proteomes" id="UP001138997">
    <property type="component" value="Unassembled WGS sequence"/>
</dbReference>
<evidence type="ECO:0000313" key="17">
    <source>
        <dbReference type="EMBL" id="MCD5311654.1"/>
    </source>
</evidence>
<evidence type="ECO:0000256" key="4">
    <source>
        <dbReference type="ARBA" id="ARBA00006739"/>
    </source>
</evidence>
<feature type="transmembrane region" description="Helical" evidence="14">
    <location>
        <begin position="334"/>
        <end position="355"/>
    </location>
</feature>
<evidence type="ECO:0000256" key="14">
    <source>
        <dbReference type="SAM" id="Phobius"/>
    </source>
</evidence>
<dbReference type="EC" id="2.4.1.117" evidence="5"/>
<keyword evidence="8 14" id="KW-0812">Transmembrane</keyword>
<comment type="subcellular location">
    <subcellularLocation>
        <location evidence="2">Endoplasmic reticulum membrane</location>
        <topology evidence="2">Single-pass membrane protein</topology>
    </subcellularLocation>
    <subcellularLocation>
        <location evidence="1">Membrane</location>
        <topology evidence="1">Multi-pass membrane protein</topology>
    </subcellularLocation>
</comment>
<keyword evidence="18" id="KW-1185">Reference proteome</keyword>
<reference evidence="17" key="1">
    <citation type="submission" date="2021-11" db="EMBL/GenBank/DDBJ databases">
        <title>Streptomyces corallinus and Kineosporia corallina sp. nov., two new coral-derived marine actinobacteria.</title>
        <authorList>
            <person name="Buangrab K."/>
            <person name="Sutthacheep M."/>
            <person name="Yeemin T."/>
            <person name="Harunari E."/>
            <person name="Igarashi Y."/>
            <person name="Sripreechasak P."/>
            <person name="Kanchanasin P."/>
            <person name="Tanasupawat S."/>
            <person name="Phongsopitanun W."/>
        </authorList>
    </citation>
    <scope>NUCLEOTIDE SEQUENCE</scope>
    <source>
        <strain evidence="17">JCM 31032</strain>
    </source>
</reference>
<feature type="transmembrane region" description="Helical" evidence="14">
    <location>
        <begin position="428"/>
        <end position="449"/>
    </location>
</feature>
<evidence type="ECO:0000256" key="13">
    <source>
        <dbReference type="ARBA" id="ARBA00045097"/>
    </source>
</evidence>
<evidence type="ECO:0000256" key="1">
    <source>
        <dbReference type="ARBA" id="ARBA00004141"/>
    </source>
</evidence>
<feature type="domain" description="GtrA/DPMS transmembrane" evidence="16">
    <location>
        <begin position="336"/>
        <end position="454"/>
    </location>
</feature>
<keyword evidence="12 14" id="KW-0472">Membrane</keyword>
<dbReference type="InterPro" id="IPR029044">
    <property type="entry name" value="Nucleotide-diphossugar_trans"/>
</dbReference>
<comment type="caution">
    <text evidence="17">The sequence shown here is derived from an EMBL/GenBank/DDBJ whole genome shotgun (WGS) entry which is preliminary data.</text>
</comment>
<dbReference type="InterPro" id="IPR007267">
    <property type="entry name" value="GtrA_DPMS_TM"/>
</dbReference>
<dbReference type="Pfam" id="PF00535">
    <property type="entry name" value="Glycos_transf_2"/>
    <property type="match status" value="1"/>
</dbReference>
<accession>A0A9X1ND51</accession>
<dbReference type="GO" id="GO:0006487">
    <property type="term" value="P:protein N-linked glycosylation"/>
    <property type="evidence" value="ECO:0007669"/>
    <property type="project" value="TreeGrafter"/>
</dbReference>
<dbReference type="CDD" id="cd04188">
    <property type="entry name" value="DPG_synthase"/>
    <property type="match status" value="1"/>
</dbReference>
<keyword evidence="10" id="KW-0735">Signal-anchor</keyword>
<comment type="similarity">
    <text evidence="4">Belongs to the glycosyltransferase 2 family.</text>
</comment>
<evidence type="ECO:0000259" key="15">
    <source>
        <dbReference type="Pfam" id="PF00535"/>
    </source>
</evidence>
<keyword evidence="7" id="KW-0808">Transferase</keyword>
<dbReference type="InterPro" id="IPR001173">
    <property type="entry name" value="Glyco_trans_2-like"/>
</dbReference>
<dbReference type="SUPFAM" id="SSF53448">
    <property type="entry name" value="Nucleotide-diphospho-sugar transferases"/>
    <property type="match status" value="1"/>
</dbReference>
<keyword evidence="9" id="KW-0256">Endoplasmic reticulum</keyword>
<evidence type="ECO:0000256" key="9">
    <source>
        <dbReference type="ARBA" id="ARBA00022824"/>
    </source>
</evidence>
<dbReference type="Gene3D" id="3.90.550.10">
    <property type="entry name" value="Spore Coat Polysaccharide Biosynthesis Protein SpsA, Chain A"/>
    <property type="match status" value="1"/>
</dbReference>
<evidence type="ECO:0000313" key="18">
    <source>
        <dbReference type="Proteomes" id="UP001138997"/>
    </source>
</evidence>
<evidence type="ECO:0000256" key="6">
    <source>
        <dbReference type="ARBA" id="ARBA00022676"/>
    </source>
</evidence>
<dbReference type="EMBL" id="JAJOMB010000005">
    <property type="protein sequence ID" value="MCD5311654.1"/>
    <property type="molecule type" value="Genomic_DNA"/>
</dbReference>
<dbReference type="AlphaFoldDB" id="A0A9X1ND51"/>
<organism evidence="17 18">
    <name type="scientific">Kineosporia babensis</name>
    <dbReference type="NCBI Taxonomy" id="499548"/>
    <lineage>
        <taxon>Bacteria</taxon>
        <taxon>Bacillati</taxon>
        <taxon>Actinomycetota</taxon>
        <taxon>Actinomycetes</taxon>
        <taxon>Kineosporiales</taxon>
        <taxon>Kineosporiaceae</taxon>
        <taxon>Kineosporia</taxon>
    </lineage>
</organism>
<evidence type="ECO:0000256" key="12">
    <source>
        <dbReference type="ARBA" id="ARBA00023136"/>
    </source>
</evidence>
<feature type="domain" description="Glycosyltransferase 2-like" evidence="15">
    <location>
        <begin position="33"/>
        <end position="199"/>
    </location>
</feature>
<dbReference type="Pfam" id="PF04138">
    <property type="entry name" value="GtrA_DPMS_TM"/>
    <property type="match status" value="1"/>
</dbReference>
<evidence type="ECO:0000256" key="7">
    <source>
        <dbReference type="ARBA" id="ARBA00022679"/>
    </source>
</evidence>
<comment type="pathway">
    <text evidence="3">Protein modification; protein glycosylation.</text>
</comment>
<evidence type="ECO:0000259" key="16">
    <source>
        <dbReference type="Pfam" id="PF04138"/>
    </source>
</evidence>
<dbReference type="GO" id="GO:0004581">
    <property type="term" value="F:dolichyl-phosphate beta-glucosyltransferase activity"/>
    <property type="evidence" value="ECO:0007669"/>
    <property type="project" value="UniProtKB-EC"/>
</dbReference>
<keyword evidence="6" id="KW-0328">Glycosyltransferase</keyword>
<feature type="transmembrane region" description="Helical" evidence="14">
    <location>
        <begin position="400"/>
        <end position="422"/>
    </location>
</feature>
<sequence>MTAIPATSQTLPVPAPIPAAGDPRPLSVPALDVVVPVYNEEAGLQPCVERLHAYLSDHFPYRFRITIADNASVDRTFEVATQLAERFPEVEVAHLDQKGRGRALRAVWSASDATVLAYMDVDLSTDLTALLPLVAPLLSGHSELAIGSRLARGSRVVRGTKRELISRCYNLILRGTLAAGFTDAQCGFKAIRGDVAKRLLPLVEDTGWFFDTELLVLAERGGLRIHEVPVDWVDDPDSRVDIVATAMADLRGVVRVGKALTTGQLPLAGVRAELRPLGFRPTGDVVADPATEVATSGATVPLPGAQPSSGGSVISATGRTVDPEGVPPGLTGQLIRFATVGLVSTVAYVVLYALLRYGFGAQAANLIALLLTTIGNTAANRSLTFGVHGPHRWWRHQFQGLAVFALTLVLTSGSLALLGSVAGSAHHVVEVTVLVLASLLATALRFTLLRTWVFRAHLR</sequence>
<evidence type="ECO:0000256" key="3">
    <source>
        <dbReference type="ARBA" id="ARBA00004922"/>
    </source>
</evidence>
<keyword evidence="11 14" id="KW-1133">Transmembrane helix</keyword>
<dbReference type="GO" id="GO:0000271">
    <property type="term" value="P:polysaccharide biosynthetic process"/>
    <property type="evidence" value="ECO:0007669"/>
    <property type="project" value="InterPro"/>
</dbReference>
<name>A0A9X1ND51_9ACTN</name>
<gene>
    <name evidence="17" type="ORF">LR394_12140</name>
</gene>
<evidence type="ECO:0000256" key="5">
    <source>
        <dbReference type="ARBA" id="ARBA00012583"/>
    </source>
</evidence>
<evidence type="ECO:0000256" key="11">
    <source>
        <dbReference type="ARBA" id="ARBA00022989"/>
    </source>
</evidence>
<evidence type="ECO:0000256" key="2">
    <source>
        <dbReference type="ARBA" id="ARBA00004389"/>
    </source>
</evidence>
<dbReference type="GO" id="GO:0016020">
    <property type="term" value="C:membrane"/>
    <property type="evidence" value="ECO:0007669"/>
    <property type="project" value="UniProtKB-SubCell"/>
</dbReference>
<evidence type="ECO:0000256" key="10">
    <source>
        <dbReference type="ARBA" id="ARBA00022968"/>
    </source>
</evidence>
<comment type="catalytic activity">
    <reaction evidence="13">
        <text>a di-trans,poly-cis-dolichyl phosphate + UDP-alpha-D-glucose = a di-trans,poly-cis-dolichyl beta-D-glucosyl phosphate + UDP</text>
        <dbReference type="Rhea" id="RHEA:15401"/>
        <dbReference type="Rhea" id="RHEA-COMP:19498"/>
        <dbReference type="Rhea" id="RHEA-COMP:19502"/>
        <dbReference type="ChEBI" id="CHEBI:57525"/>
        <dbReference type="ChEBI" id="CHEBI:57683"/>
        <dbReference type="ChEBI" id="CHEBI:58223"/>
        <dbReference type="ChEBI" id="CHEBI:58885"/>
        <dbReference type="EC" id="2.4.1.117"/>
    </reaction>
    <physiologicalReaction direction="left-to-right" evidence="13">
        <dbReference type="Rhea" id="RHEA:15402"/>
    </physiologicalReaction>
</comment>